<organism evidence="4 5">
    <name type="scientific">Naumovozyma castellii</name>
    <name type="common">Yeast</name>
    <name type="synonym">Saccharomyces castellii</name>
    <dbReference type="NCBI Taxonomy" id="27288"/>
    <lineage>
        <taxon>Eukaryota</taxon>
        <taxon>Fungi</taxon>
        <taxon>Dikarya</taxon>
        <taxon>Ascomycota</taxon>
        <taxon>Saccharomycotina</taxon>
        <taxon>Saccharomycetes</taxon>
        <taxon>Saccharomycetales</taxon>
        <taxon>Saccharomycetaceae</taxon>
        <taxon>Naumovozyma</taxon>
    </lineage>
</organism>
<dbReference type="HOGENOM" id="CLU_000134_18_2_1"/>
<dbReference type="GO" id="GO:0005829">
    <property type="term" value="C:cytosol"/>
    <property type="evidence" value="ECO:0007669"/>
    <property type="project" value="EnsemblFungi"/>
</dbReference>
<sequence>MSTLEKLYPLHQACMDGNLAKVQELVEELATPDDIVALDSDNRTPLHWAVSFQREEIVTYLLSFMKEIDLDKLKDDSEWTPVHIAASVGNLFILTQLYDREIKPDLNLQTKQGTTALHLSVAKKHLSVCKFLIDNGASVRLKDQKGQLPLHRAASIGSMTLVELLCTQGKSPVNVRDKQGWTPLFHALAEGHGDIALLLVNKYDADVQLEDNAGKKPADVALNEQVKKFFLQNLA</sequence>
<dbReference type="OrthoDB" id="539213at2759"/>
<dbReference type="InParanoid" id="G0VGC3"/>
<dbReference type="GO" id="GO:0044183">
    <property type="term" value="F:protein folding chaperone"/>
    <property type="evidence" value="ECO:0007669"/>
    <property type="project" value="EnsemblFungi"/>
</dbReference>
<keyword evidence="5" id="KW-1185">Reference proteome</keyword>
<dbReference type="AlphaFoldDB" id="G0VGC3"/>
<dbReference type="OMA" id="WAVAYNR"/>
<dbReference type="GO" id="GO:0005634">
    <property type="term" value="C:nucleus"/>
    <property type="evidence" value="ECO:0007669"/>
    <property type="project" value="EnsemblFungi"/>
</dbReference>
<dbReference type="GO" id="GO:0070682">
    <property type="term" value="P:proteasome regulatory particle assembly"/>
    <property type="evidence" value="ECO:0007669"/>
    <property type="project" value="EnsemblFungi"/>
</dbReference>
<dbReference type="SUPFAM" id="SSF48403">
    <property type="entry name" value="Ankyrin repeat"/>
    <property type="match status" value="1"/>
</dbReference>
<evidence type="ECO:0000313" key="4">
    <source>
        <dbReference type="EMBL" id="CCC70543.1"/>
    </source>
</evidence>
<evidence type="ECO:0000256" key="3">
    <source>
        <dbReference type="PROSITE-ProRule" id="PRU00023"/>
    </source>
</evidence>
<dbReference type="GeneID" id="96904192"/>
<dbReference type="PROSITE" id="PS50297">
    <property type="entry name" value="ANK_REP_REGION"/>
    <property type="match status" value="2"/>
</dbReference>
<accession>G0VGC3</accession>
<dbReference type="Gene3D" id="1.25.40.20">
    <property type="entry name" value="Ankyrin repeat-containing domain"/>
    <property type="match status" value="1"/>
</dbReference>
<reference evidence="4 5" key="1">
    <citation type="journal article" date="2011" name="Proc. Natl. Acad. Sci. U.S.A.">
        <title>Evolutionary erosion of yeast sex chromosomes by mating-type switching accidents.</title>
        <authorList>
            <person name="Gordon J.L."/>
            <person name="Armisen D."/>
            <person name="Proux-Wera E."/>
            <person name="Oheigeartaigh S.S."/>
            <person name="Byrne K.P."/>
            <person name="Wolfe K.H."/>
        </authorList>
    </citation>
    <scope>NUCLEOTIDE SEQUENCE [LARGE SCALE GENOMIC DNA]</scope>
    <source>
        <strain evidence="5">ATCC 76901 / BCRC 22586 / CBS 4309 / NBRC 1992 / NRRL Y-12630</strain>
    </source>
</reference>
<dbReference type="InterPro" id="IPR002110">
    <property type="entry name" value="Ankyrin_rpt"/>
</dbReference>
<dbReference type="PANTHER" id="PTHR24198">
    <property type="entry name" value="ANKYRIN REPEAT AND PROTEIN KINASE DOMAIN-CONTAINING PROTEIN"/>
    <property type="match status" value="1"/>
</dbReference>
<name>G0VGC3_NAUCA</name>
<evidence type="ECO:0000313" key="5">
    <source>
        <dbReference type="Proteomes" id="UP000001640"/>
    </source>
</evidence>
<dbReference type="RefSeq" id="XP_003676899.1">
    <property type="nucleotide sequence ID" value="XM_003676851.1"/>
</dbReference>
<feature type="repeat" description="ANK" evidence="3">
    <location>
        <begin position="112"/>
        <end position="144"/>
    </location>
</feature>
<dbReference type="FunCoup" id="G0VGC3">
    <property type="interactions" value="207"/>
</dbReference>
<dbReference type="SMART" id="SM00248">
    <property type="entry name" value="ANK"/>
    <property type="match status" value="6"/>
</dbReference>
<dbReference type="STRING" id="1064592.G0VGC3"/>
<evidence type="ECO:0000256" key="2">
    <source>
        <dbReference type="ARBA" id="ARBA00023043"/>
    </source>
</evidence>
<dbReference type="InterPro" id="IPR036770">
    <property type="entry name" value="Ankyrin_rpt-contain_sf"/>
</dbReference>
<reference key="2">
    <citation type="submission" date="2011-08" db="EMBL/GenBank/DDBJ databases">
        <title>Genome sequence of Naumovozyma castellii.</title>
        <authorList>
            <person name="Gordon J.L."/>
            <person name="Armisen D."/>
            <person name="Proux-Wera E."/>
            <person name="OhEigeartaigh S.S."/>
            <person name="Byrne K.P."/>
            <person name="Wolfe K.H."/>
        </authorList>
    </citation>
    <scope>NUCLEOTIDE SEQUENCE</scope>
    <source>
        <strain>Type strain:CBS 4309</strain>
    </source>
</reference>
<dbReference type="Proteomes" id="UP000001640">
    <property type="component" value="Chromosome 6"/>
</dbReference>
<dbReference type="eggNOG" id="KOG4412">
    <property type="taxonomic scope" value="Eukaryota"/>
</dbReference>
<dbReference type="GO" id="GO:1904855">
    <property type="term" value="F:proteasome regulatory particle binding"/>
    <property type="evidence" value="ECO:0007669"/>
    <property type="project" value="EnsemblFungi"/>
</dbReference>
<evidence type="ECO:0000256" key="1">
    <source>
        <dbReference type="ARBA" id="ARBA00022737"/>
    </source>
</evidence>
<dbReference type="KEGG" id="ncs:NCAS_0F00590"/>
<feature type="repeat" description="ANK" evidence="3">
    <location>
        <begin position="145"/>
        <end position="169"/>
    </location>
</feature>
<protein>
    <submittedName>
        <fullName evidence="4">Uncharacterized protein</fullName>
    </submittedName>
</protein>
<proteinExistence type="predicted"/>
<dbReference type="PROSITE" id="PS50088">
    <property type="entry name" value="ANK_REPEAT"/>
    <property type="match status" value="3"/>
</dbReference>
<keyword evidence="2 3" id="KW-0040">ANK repeat</keyword>
<dbReference type="EMBL" id="HE576757">
    <property type="protein sequence ID" value="CCC70543.1"/>
    <property type="molecule type" value="Genomic_DNA"/>
</dbReference>
<dbReference type="Pfam" id="PF12796">
    <property type="entry name" value="Ank_2"/>
    <property type="match status" value="2"/>
</dbReference>
<dbReference type="PANTHER" id="PTHR24198:SF165">
    <property type="entry name" value="ANKYRIN REPEAT-CONTAINING PROTEIN-RELATED"/>
    <property type="match status" value="1"/>
</dbReference>
<keyword evidence="1" id="KW-0677">Repeat</keyword>
<gene>
    <name evidence="4" type="primary">NCAS0F00590</name>
    <name evidence="4" type="ordered locus">NCAS_0F00590</name>
</gene>
<feature type="repeat" description="ANK" evidence="3">
    <location>
        <begin position="41"/>
        <end position="73"/>
    </location>
</feature>